<dbReference type="SUPFAM" id="SSF48452">
    <property type="entry name" value="TPR-like"/>
    <property type="match status" value="2"/>
</dbReference>
<dbReference type="InterPro" id="IPR050482">
    <property type="entry name" value="Sensor_HK_TwoCompSys"/>
</dbReference>
<feature type="transmembrane region" description="Helical" evidence="8">
    <location>
        <begin position="338"/>
        <end position="357"/>
    </location>
</feature>
<organism evidence="10 11">
    <name type="scientific">Parapedobacter indicus</name>
    <dbReference type="NCBI Taxonomy" id="1477437"/>
    <lineage>
        <taxon>Bacteria</taxon>
        <taxon>Pseudomonadati</taxon>
        <taxon>Bacteroidota</taxon>
        <taxon>Sphingobacteriia</taxon>
        <taxon>Sphingobacteriales</taxon>
        <taxon>Sphingobacteriaceae</taxon>
        <taxon>Parapedobacter</taxon>
    </lineage>
</organism>
<evidence type="ECO:0000256" key="1">
    <source>
        <dbReference type="ARBA" id="ARBA00000085"/>
    </source>
</evidence>
<evidence type="ECO:0000259" key="9">
    <source>
        <dbReference type="Pfam" id="PF02518"/>
    </source>
</evidence>
<dbReference type="PROSITE" id="PS50005">
    <property type="entry name" value="TPR"/>
    <property type="match status" value="2"/>
</dbReference>
<dbReference type="Pfam" id="PF02518">
    <property type="entry name" value="HATPase_c"/>
    <property type="match status" value="1"/>
</dbReference>
<evidence type="ECO:0000256" key="6">
    <source>
        <dbReference type="PROSITE-ProRule" id="PRU00339"/>
    </source>
</evidence>
<keyword evidence="7" id="KW-0175">Coiled coil</keyword>
<keyword evidence="11" id="KW-1185">Reference proteome</keyword>
<feature type="repeat" description="TPR" evidence="6">
    <location>
        <begin position="110"/>
        <end position="143"/>
    </location>
</feature>
<dbReference type="PROSITE" id="PS51257">
    <property type="entry name" value="PROKAR_LIPOPROTEIN"/>
    <property type="match status" value="1"/>
</dbReference>
<evidence type="ECO:0000256" key="3">
    <source>
        <dbReference type="ARBA" id="ARBA00022679"/>
    </source>
</evidence>
<dbReference type="AlphaFoldDB" id="A0A1I3GNK9"/>
<keyword evidence="8" id="KW-0472">Membrane</keyword>
<keyword evidence="6" id="KW-0802">TPR repeat</keyword>
<dbReference type="RefSeq" id="WP_245893124.1">
    <property type="nucleotide sequence ID" value="NZ_FOQO01000003.1"/>
</dbReference>
<evidence type="ECO:0000256" key="4">
    <source>
        <dbReference type="ARBA" id="ARBA00022777"/>
    </source>
</evidence>
<comment type="catalytic activity">
    <reaction evidence="1">
        <text>ATP + protein L-histidine = ADP + protein N-phospho-L-histidine.</text>
        <dbReference type="EC" id="2.7.13.3"/>
    </reaction>
</comment>
<dbReference type="InterPro" id="IPR019734">
    <property type="entry name" value="TPR_rpt"/>
</dbReference>
<dbReference type="InterPro" id="IPR011990">
    <property type="entry name" value="TPR-like_helical_dom_sf"/>
</dbReference>
<accession>A0A1I3GNK9</accession>
<evidence type="ECO:0000313" key="11">
    <source>
        <dbReference type="Proteomes" id="UP000198670"/>
    </source>
</evidence>
<feature type="coiled-coil region" evidence="7">
    <location>
        <begin position="309"/>
        <end position="336"/>
    </location>
</feature>
<dbReference type="GO" id="GO:0000160">
    <property type="term" value="P:phosphorelay signal transduction system"/>
    <property type="evidence" value="ECO:0007669"/>
    <property type="project" value="UniProtKB-KW"/>
</dbReference>
<dbReference type="Pfam" id="PF13424">
    <property type="entry name" value="TPR_12"/>
    <property type="match status" value="1"/>
</dbReference>
<keyword evidence="5" id="KW-0902">Two-component regulatory system</keyword>
<dbReference type="Gene3D" id="1.25.40.10">
    <property type="entry name" value="Tetratricopeptide repeat domain"/>
    <property type="match status" value="2"/>
</dbReference>
<dbReference type="Proteomes" id="UP000198670">
    <property type="component" value="Unassembled WGS sequence"/>
</dbReference>
<evidence type="ECO:0000256" key="8">
    <source>
        <dbReference type="SAM" id="Phobius"/>
    </source>
</evidence>
<keyword evidence="8" id="KW-0812">Transmembrane</keyword>
<dbReference type="SUPFAM" id="SSF55874">
    <property type="entry name" value="ATPase domain of HSP90 chaperone/DNA topoisomerase II/histidine kinase"/>
    <property type="match status" value="1"/>
</dbReference>
<dbReference type="STRING" id="1477437.SAMN05444682_10348"/>
<dbReference type="Gene3D" id="3.30.565.10">
    <property type="entry name" value="Histidine kinase-like ATPase, C-terminal domain"/>
    <property type="match status" value="1"/>
</dbReference>
<dbReference type="EMBL" id="FOQO01000003">
    <property type="protein sequence ID" value="SFI25016.1"/>
    <property type="molecule type" value="Genomic_DNA"/>
</dbReference>
<gene>
    <name evidence="10" type="ORF">SAMN05444682_10348</name>
</gene>
<protein>
    <recommendedName>
        <fullName evidence="2">histidine kinase</fullName>
        <ecNumber evidence="2">2.7.13.3</ecNumber>
    </recommendedName>
</protein>
<feature type="domain" description="Histidine kinase/HSP90-like ATPase" evidence="9">
    <location>
        <begin position="476"/>
        <end position="559"/>
    </location>
</feature>
<dbReference type="InterPro" id="IPR036890">
    <property type="entry name" value="HATPase_C_sf"/>
</dbReference>
<dbReference type="EC" id="2.7.13.3" evidence="2"/>
<dbReference type="GO" id="GO:0004673">
    <property type="term" value="F:protein histidine kinase activity"/>
    <property type="evidence" value="ECO:0007669"/>
    <property type="project" value="UniProtKB-EC"/>
</dbReference>
<proteinExistence type="predicted"/>
<evidence type="ECO:0000256" key="7">
    <source>
        <dbReference type="SAM" id="Coils"/>
    </source>
</evidence>
<sequence>MRSLNFCTLSLVFVSCSSEIIPEAPTVTTPYYDRAYEYRDAGMADSAFLYFDRAKDLFLENKDSLNVANCLIQMAIMLSNQNDYFGAQETSLQANDYLDTENPQHRIYLSSNFNNLGKSTYLLKDFERAISFYDSAIQFSDDSLNTRVFLNNKAKAYHDNGQYEEALKIYEQIIQEDSKNPREYARALTNISDTRWHQNPAYNAAPHLLTALQIREHENDKWGKNSSYAHLAAYYEQKRPDSALFFARKRYAMAREIKSADDQIMGLQLLVRLSPSDSAKEYFEVYQRLSDSVQQARAAAKNQFALIRYEVEKNKIENLKLQQENAERNLQINRQRTLTAIVSLLAAALIGGGTFWYRKRKQRLELEAQSRIKASQLKTSKKVHDVVANGLYRVMAEIENKNDIDREGILDRLEDMYEKSRDISYETEDLPSKQIDYHQKITDLLTSFATDSTKVLIAGNDSGVWAGVPVKAKYEIEHILQELMVNMKKHSKASHVAVRVEQDGHQVSIYYSDNGIGLPAGFQKGNGLVNTGNRIKNLRGDFTFDVGENGLKIRMTFPLS</sequence>
<dbReference type="CDD" id="cd16917">
    <property type="entry name" value="HATPase_UhpB-NarQ-NarX-like"/>
    <property type="match status" value="1"/>
</dbReference>
<evidence type="ECO:0000256" key="5">
    <source>
        <dbReference type="ARBA" id="ARBA00023012"/>
    </source>
</evidence>
<dbReference type="InterPro" id="IPR003594">
    <property type="entry name" value="HATPase_dom"/>
</dbReference>
<name>A0A1I3GNK9_9SPHI</name>
<dbReference type="PANTHER" id="PTHR24421:SF10">
    <property type="entry name" value="NITRATE_NITRITE SENSOR PROTEIN NARQ"/>
    <property type="match status" value="1"/>
</dbReference>
<dbReference type="PANTHER" id="PTHR24421">
    <property type="entry name" value="NITRATE/NITRITE SENSOR PROTEIN NARX-RELATED"/>
    <property type="match status" value="1"/>
</dbReference>
<keyword evidence="3" id="KW-0808">Transferase</keyword>
<dbReference type="SMART" id="SM00028">
    <property type="entry name" value="TPR"/>
    <property type="match status" value="3"/>
</dbReference>
<feature type="repeat" description="TPR" evidence="6">
    <location>
        <begin position="147"/>
        <end position="180"/>
    </location>
</feature>
<keyword evidence="4 10" id="KW-0418">Kinase</keyword>
<evidence type="ECO:0000313" key="10">
    <source>
        <dbReference type="EMBL" id="SFI25016.1"/>
    </source>
</evidence>
<reference evidence="10 11" key="1">
    <citation type="submission" date="2016-10" db="EMBL/GenBank/DDBJ databases">
        <authorList>
            <person name="de Groot N.N."/>
        </authorList>
    </citation>
    <scope>NUCLEOTIDE SEQUENCE [LARGE SCALE GENOMIC DNA]</scope>
    <source>
        <strain evidence="10 11">RK1</strain>
    </source>
</reference>
<keyword evidence="8" id="KW-1133">Transmembrane helix</keyword>
<evidence type="ECO:0000256" key="2">
    <source>
        <dbReference type="ARBA" id="ARBA00012438"/>
    </source>
</evidence>